<evidence type="ECO:0000256" key="1">
    <source>
        <dbReference type="SAM" id="MobiDB-lite"/>
    </source>
</evidence>
<feature type="compositionally biased region" description="Basic and acidic residues" evidence="1">
    <location>
        <begin position="61"/>
        <end position="71"/>
    </location>
</feature>
<organism evidence="2 3">
    <name type="scientific">Oldenlandia corymbosa var. corymbosa</name>
    <dbReference type="NCBI Taxonomy" id="529605"/>
    <lineage>
        <taxon>Eukaryota</taxon>
        <taxon>Viridiplantae</taxon>
        <taxon>Streptophyta</taxon>
        <taxon>Embryophyta</taxon>
        <taxon>Tracheophyta</taxon>
        <taxon>Spermatophyta</taxon>
        <taxon>Magnoliopsida</taxon>
        <taxon>eudicotyledons</taxon>
        <taxon>Gunneridae</taxon>
        <taxon>Pentapetalae</taxon>
        <taxon>asterids</taxon>
        <taxon>lamiids</taxon>
        <taxon>Gentianales</taxon>
        <taxon>Rubiaceae</taxon>
        <taxon>Rubioideae</taxon>
        <taxon>Spermacoceae</taxon>
        <taxon>Hedyotis-Oldenlandia complex</taxon>
        <taxon>Oldenlandia</taxon>
    </lineage>
</organism>
<evidence type="ECO:0000313" key="2">
    <source>
        <dbReference type="EMBL" id="CAI9108317.1"/>
    </source>
</evidence>
<reference evidence="2" key="1">
    <citation type="submission" date="2023-03" db="EMBL/GenBank/DDBJ databases">
        <authorList>
            <person name="Julca I."/>
        </authorList>
    </citation>
    <scope>NUCLEOTIDE SEQUENCE</scope>
</reference>
<gene>
    <name evidence="2" type="ORF">OLC1_LOCUS16422</name>
</gene>
<dbReference type="Proteomes" id="UP001161247">
    <property type="component" value="Chromosome 6"/>
</dbReference>
<feature type="compositionally biased region" description="Low complexity" evidence="1">
    <location>
        <begin position="9"/>
        <end position="27"/>
    </location>
</feature>
<name>A0AAV1DNI3_OLDCO</name>
<proteinExistence type="predicted"/>
<dbReference type="EMBL" id="OX459123">
    <property type="protein sequence ID" value="CAI9108317.1"/>
    <property type="molecule type" value="Genomic_DNA"/>
</dbReference>
<sequence>MPSGVVAPSRSPSESSSDSSSFGYCSSFGGGSQGETAPEEKARNGVCLPTRDKTSLPQDNVRVEDATRLREPPQNLGGGSPGVPEVVLIDFPVGGDPLCSVAVLLLADGVATGKGSNSANMFGDRMVSVHILDPNVNVEESLFYHRIVSCILNAHH</sequence>
<evidence type="ECO:0000313" key="3">
    <source>
        <dbReference type="Proteomes" id="UP001161247"/>
    </source>
</evidence>
<keyword evidence="3" id="KW-1185">Reference proteome</keyword>
<protein>
    <submittedName>
        <fullName evidence="2">OLC1v1007887C1</fullName>
    </submittedName>
</protein>
<accession>A0AAV1DNI3</accession>
<dbReference type="AlphaFoldDB" id="A0AAV1DNI3"/>
<feature type="region of interest" description="Disordered" evidence="1">
    <location>
        <begin position="1"/>
        <end position="81"/>
    </location>
</feature>